<sequence length="103" mass="11669">MKEQVKTPIKYDVQAQKKFIDVHIRTIQTTRNRSAILWGEDLEMLNSISESLKSIQSVEIKDGKLHLTINVNRLSPDSEAIHAAVREAMLNVINSATKEVENV</sequence>
<protein>
    <submittedName>
        <fullName evidence="1">Uncharacterized protein</fullName>
    </submittedName>
</protein>
<reference evidence="2" key="1">
    <citation type="journal article" date="2019" name="Int. J. Syst. Evol. Microbiol.">
        <title>The Global Catalogue of Microorganisms (GCM) 10K type strain sequencing project: providing services to taxonomists for standard genome sequencing and annotation.</title>
        <authorList>
            <consortium name="The Broad Institute Genomics Platform"/>
            <consortium name="The Broad Institute Genome Sequencing Center for Infectious Disease"/>
            <person name="Wu L."/>
            <person name="Ma J."/>
        </authorList>
    </citation>
    <scope>NUCLEOTIDE SEQUENCE [LARGE SCALE GENOMIC DNA]</scope>
    <source>
        <strain evidence="2">CCUG 58938</strain>
    </source>
</reference>
<proteinExistence type="predicted"/>
<evidence type="ECO:0000313" key="2">
    <source>
        <dbReference type="Proteomes" id="UP001597112"/>
    </source>
</evidence>
<organism evidence="1 2">
    <name type="scientific">Ohtaekwangia kribbensis</name>
    <dbReference type="NCBI Taxonomy" id="688913"/>
    <lineage>
        <taxon>Bacteria</taxon>
        <taxon>Pseudomonadati</taxon>
        <taxon>Bacteroidota</taxon>
        <taxon>Cytophagia</taxon>
        <taxon>Cytophagales</taxon>
        <taxon>Fulvivirgaceae</taxon>
        <taxon>Ohtaekwangia</taxon>
    </lineage>
</organism>
<dbReference type="Proteomes" id="UP001597112">
    <property type="component" value="Unassembled WGS sequence"/>
</dbReference>
<gene>
    <name evidence="1" type="ORF">ACFQ21_00280</name>
</gene>
<evidence type="ECO:0000313" key="1">
    <source>
        <dbReference type="EMBL" id="MFD0997714.1"/>
    </source>
</evidence>
<comment type="caution">
    <text evidence="1">The sequence shown here is derived from an EMBL/GenBank/DDBJ whole genome shotgun (WGS) entry which is preliminary data.</text>
</comment>
<name>A0ABW3JVA0_9BACT</name>
<dbReference type="RefSeq" id="WP_377573165.1">
    <property type="nucleotide sequence ID" value="NZ_JBHTKA010000001.1"/>
</dbReference>
<dbReference type="EMBL" id="JBHTKA010000001">
    <property type="protein sequence ID" value="MFD0997714.1"/>
    <property type="molecule type" value="Genomic_DNA"/>
</dbReference>
<accession>A0ABW3JVA0</accession>
<keyword evidence="2" id="KW-1185">Reference proteome</keyword>